<dbReference type="InterPro" id="IPR011013">
    <property type="entry name" value="Gal_mutarotase_sf_dom"/>
</dbReference>
<dbReference type="SUPFAM" id="SSF74650">
    <property type="entry name" value="Galactose mutarotase-like"/>
    <property type="match status" value="1"/>
</dbReference>
<organism evidence="7 8">
    <name type="scientific">Archangium violaceum Cb vi76</name>
    <dbReference type="NCBI Taxonomy" id="1406225"/>
    <lineage>
        <taxon>Bacteria</taxon>
        <taxon>Pseudomonadati</taxon>
        <taxon>Myxococcota</taxon>
        <taxon>Myxococcia</taxon>
        <taxon>Myxococcales</taxon>
        <taxon>Cystobacterineae</taxon>
        <taxon>Archangiaceae</taxon>
        <taxon>Archangium</taxon>
    </lineage>
</organism>
<accession>A0A084SVG2</accession>
<comment type="caution">
    <text evidence="7">The sequence shown here is derived from an EMBL/GenBank/DDBJ whole genome shotgun (WGS) entry which is preliminary data.</text>
</comment>
<dbReference type="Gene3D" id="2.70.98.10">
    <property type="match status" value="1"/>
</dbReference>
<dbReference type="CDD" id="cd09020">
    <property type="entry name" value="D-hex-6-P-epi_like"/>
    <property type="match status" value="1"/>
</dbReference>
<evidence type="ECO:0000256" key="4">
    <source>
        <dbReference type="PIRNR" id="PIRNR016020"/>
    </source>
</evidence>
<dbReference type="Pfam" id="PF01263">
    <property type="entry name" value="Aldose_epim"/>
    <property type="match status" value="1"/>
</dbReference>
<evidence type="ECO:0000256" key="1">
    <source>
        <dbReference type="ARBA" id="ARBA00001096"/>
    </source>
</evidence>
<feature type="region of interest" description="Disordered" evidence="6">
    <location>
        <begin position="1"/>
        <end position="20"/>
    </location>
</feature>
<dbReference type="PIRSF" id="PIRSF016020">
    <property type="entry name" value="PHexose_mutarotase"/>
    <property type="match status" value="1"/>
</dbReference>
<dbReference type="EMBL" id="JPMI01000096">
    <property type="protein sequence ID" value="KFA92447.1"/>
    <property type="molecule type" value="Genomic_DNA"/>
</dbReference>
<evidence type="ECO:0000256" key="3">
    <source>
        <dbReference type="ARBA" id="ARBA00023235"/>
    </source>
</evidence>
<proteinExistence type="inferred from homology"/>
<name>A0A084SVG2_9BACT</name>
<keyword evidence="3 4" id="KW-0413">Isomerase</keyword>
<dbReference type="Proteomes" id="UP000028547">
    <property type="component" value="Unassembled WGS sequence"/>
</dbReference>
<dbReference type="GO" id="GO:0005737">
    <property type="term" value="C:cytoplasm"/>
    <property type="evidence" value="ECO:0007669"/>
    <property type="project" value="TreeGrafter"/>
</dbReference>
<dbReference type="GO" id="GO:0030246">
    <property type="term" value="F:carbohydrate binding"/>
    <property type="evidence" value="ECO:0007669"/>
    <property type="project" value="UniProtKB-UniRule"/>
</dbReference>
<reference evidence="7 8" key="1">
    <citation type="submission" date="2014-07" db="EMBL/GenBank/DDBJ databases">
        <title>Draft Genome Sequence of Gephyronic Acid Producer, Cystobacter violaceus Strain Cb vi76.</title>
        <authorList>
            <person name="Stevens D.C."/>
            <person name="Young J."/>
            <person name="Carmichael R."/>
            <person name="Tan J."/>
            <person name="Taylor R.E."/>
        </authorList>
    </citation>
    <scope>NUCLEOTIDE SEQUENCE [LARGE SCALE GENOMIC DNA]</scope>
    <source>
        <strain evidence="7 8">Cb vi76</strain>
    </source>
</reference>
<evidence type="ECO:0000313" key="8">
    <source>
        <dbReference type="Proteomes" id="UP000028547"/>
    </source>
</evidence>
<dbReference type="InterPro" id="IPR008183">
    <property type="entry name" value="Aldose_1/G6P_1-epimerase"/>
</dbReference>
<gene>
    <name evidence="7" type="ORF">Q664_15780</name>
</gene>
<evidence type="ECO:0000256" key="6">
    <source>
        <dbReference type="SAM" id="MobiDB-lite"/>
    </source>
</evidence>
<dbReference type="PANTHER" id="PTHR11122:SF13">
    <property type="entry name" value="GLUCOSE-6-PHOSPHATE 1-EPIMERASE"/>
    <property type="match status" value="1"/>
</dbReference>
<feature type="active site" evidence="5">
    <location>
        <position position="262"/>
    </location>
</feature>
<feature type="active site" evidence="5">
    <location>
        <position position="161"/>
    </location>
</feature>
<evidence type="ECO:0000256" key="5">
    <source>
        <dbReference type="PIRSR" id="PIRSR016020-1"/>
    </source>
</evidence>
<dbReference type="PANTHER" id="PTHR11122">
    <property type="entry name" value="APOSPORY-ASSOCIATED PROTEIN C-RELATED"/>
    <property type="match status" value="1"/>
</dbReference>
<dbReference type="GO" id="GO:0047938">
    <property type="term" value="F:glucose-6-phosphate 1-epimerase activity"/>
    <property type="evidence" value="ECO:0007669"/>
    <property type="project" value="UniProtKB-UniRule"/>
</dbReference>
<dbReference type="EC" id="5.1.3.15" evidence="4"/>
<sequence length="287" mass="31170">MRSNDDGSNREPGAPGPGSLSTVAAADGARIQFSAHGGQICSWKTADGIERLYLSPLAETHANVAIRGGIPVIFPQFAHEGPLPKHGFARSSVWRVSRSGTLSDGSGSVELRLSDDALTRAVWPHPFELVLRARFKGLELTVSLAVVNTGSLPFDFTSALHTYLAASATEAVIHGLRGARYLDSADHRRMGVQQEELLRIDRHLDRFFFGVTAPVEVRGNGASIRAGQDAFPDVVVWNPWQELSRKLADLPDDGYRHFVCIESAAVERPVSLGPGEEWLASQHLSVF</sequence>
<dbReference type="GO" id="GO:0005975">
    <property type="term" value="P:carbohydrate metabolic process"/>
    <property type="evidence" value="ECO:0007669"/>
    <property type="project" value="InterPro"/>
</dbReference>
<evidence type="ECO:0000256" key="2">
    <source>
        <dbReference type="ARBA" id="ARBA00005866"/>
    </source>
</evidence>
<comment type="catalytic activity">
    <reaction evidence="1">
        <text>alpha-D-glucose 6-phosphate = beta-D-glucose 6-phosphate</text>
        <dbReference type="Rhea" id="RHEA:16249"/>
        <dbReference type="ChEBI" id="CHEBI:58225"/>
        <dbReference type="ChEBI" id="CHEBI:58247"/>
        <dbReference type="EC" id="5.1.3.15"/>
    </reaction>
</comment>
<protein>
    <recommendedName>
        <fullName evidence="4">Putative glucose-6-phosphate 1-epimerase</fullName>
        <ecNumber evidence="4">5.1.3.15</ecNumber>
    </recommendedName>
</protein>
<dbReference type="InterPro" id="IPR014718">
    <property type="entry name" value="GH-type_carb-bd"/>
</dbReference>
<evidence type="ECO:0000313" key="7">
    <source>
        <dbReference type="EMBL" id="KFA92447.1"/>
    </source>
</evidence>
<dbReference type="AlphaFoldDB" id="A0A084SVG2"/>
<comment type="similarity">
    <text evidence="2 4">Belongs to the glucose-6-phosphate 1-epimerase family.</text>
</comment>
<dbReference type="InterPro" id="IPR025532">
    <property type="entry name" value="G6P_1-epimerase"/>
</dbReference>